<feature type="binding site" evidence="2">
    <location>
        <position position="198"/>
    </location>
    <ligand>
        <name>substrate</name>
    </ligand>
</feature>
<organism evidence="3 4">
    <name type="scientific">Caulifigura coniformis</name>
    <dbReference type="NCBI Taxonomy" id="2527983"/>
    <lineage>
        <taxon>Bacteria</taxon>
        <taxon>Pseudomonadati</taxon>
        <taxon>Planctomycetota</taxon>
        <taxon>Planctomycetia</taxon>
        <taxon>Planctomycetales</taxon>
        <taxon>Planctomycetaceae</taxon>
        <taxon>Caulifigura</taxon>
    </lineage>
</organism>
<dbReference type="InParanoid" id="A0A517S7Q9"/>
<dbReference type="Proteomes" id="UP000315700">
    <property type="component" value="Chromosome"/>
</dbReference>
<dbReference type="Pfam" id="PF01008">
    <property type="entry name" value="IF-2B"/>
    <property type="match status" value="1"/>
</dbReference>
<comment type="similarity">
    <text evidence="2">Belongs to the EIF-2B alpha/beta/delta subunits family. MtnA subfamily.</text>
</comment>
<dbReference type="SUPFAM" id="SSF100950">
    <property type="entry name" value="NagB/RpiA/CoA transferase-like"/>
    <property type="match status" value="1"/>
</dbReference>
<dbReference type="RefSeq" id="WP_145026360.1">
    <property type="nucleotide sequence ID" value="NZ_CP036271.1"/>
</dbReference>
<dbReference type="FunFam" id="3.40.50.10470:FF:000006">
    <property type="entry name" value="Methylthioribose-1-phosphate isomerase"/>
    <property type="match status" value="1"/>
</dbReference>
<dbReference type="KEGG" id="ccos:Pan44_01870"/>
<name>A0A517S7Q9_9PLAN</name>
<feature type="binding site" evidence="2">
    <location>
        <position position="91"/>
    </location>
    <ligand>
        <name>substrate</name>
    </ligand>
</feature>
<dbReference type="Gene3D" id="3.40.50.10470">
    <property type="entry name" value="Translation initiation factor eif-2b, domain 2"/>
    <property type="match status" value="1"/>
</dbReference>
<dbReference type="UniPathway" id="UPA00904">
    <property type="reaction ID" value="UER00874"/>
</dbReference>
<accession>A0A517S7Q9</accession>
<dbReference type="AlphaFoldDB" id="A0A517S7Q9"/>
<evidence type="ECO:0000256" key="1">
    <source>
        <dbReference type="ARBA" id="ARBA00023235"/>
    </source>
</evidence>
<keyword evidence="1 2" id="KW-0413">Isomerase</keyword>
<dbReference type="InterPro" id="IPR005251">
    <property type="entry name" value="IF-M1Pi"/>
</dbReference>
<dbReference type="OrthoDB" id="9803436at2"/>
<evidence type="ECO:0000256" key="2">
    <source>
        <dbReference type="HAMAP-Rule" id="MF_01678"/>
    </source>
</evidence>
<dbReference type="HAMAP" id="MF_01678">
    <property type="entry name" value="Salvage_MtnA"/>
    <property type="match status" value="1"/>
</dbReference>
<protein>
    <recommendedName>
        <fullName evidence="2">Methylthioribose-1-phosphate isomerase</fullName>
        <shortName evidence="2">M1Pi</shortName>
        <shortName evidence="2">MTR-1-P isomerase</shortName>
        <ecNumber evidence="2">5.3.1.23</ecNumber>
    </recommendedName>
    <alternativeName>
        <fullName evidence="2">S-methyl-5-thioribose-1-phosphate isomerase</fullName>
    </alternativeName>
</protein>
<dbReference type="PANTHER" id="PTHR43475">
    <property type="entry name" value="METHYLTHIORIBOSE-1-PHOSPHATE ISOMERASE"/>
    <property type="match status" value="1"/>
</dbReference>
<evidence type="ECO:0000313" key="4">
    <source>
        <dbReference type="Proteomes" id="UP000315700"/>
    </source>
</evidence>
<dbReference type="InterPro" id="IPR011559">
    <property type="entry name" value="Initiation_fac_2B_a/b/d"/>
</dbReference>
<sequence length="347" mass="37334">MAVRAIEWVGNETGLLRLLDQTRLPTEIEFVDCRTVPQVIEAIKMLRVRGAPAIGVSAAYGIVLAAHAATGDAESFRQLMREADEALFASRPTAVNLGWALKEMGQVIRDVASRPQEERLRALLDRAREIESEDQEMCMAMGRHGGPLLDHAKNVLTHCNAGALATAGEGTALAVIFEGARRNPGLHVYADETRPLWQGARLTAWELVQNNVPCTVICDNMAASLMKGRRIDAVVVGADRITANGDVANKIGTYSVAVLARYHGIPFYVAAPSSTFDFELASGDLIPIEQRAAGEVAEPYGVRLAPKEAGVFNPAFDVTPAELVTGIVTEKGVISPVNADAIRAMLR</sequence>
<keyword evidence="2" id="KW-0028">Amino-acid biosynthesis</keyword>
<keyword evidence="4" id="KW-1185">Reference proteome</keyword>
<feature type="binding site" evidence="2">
    <location>
        <begin position="49"/>
        <end position="51"/>
    </location>
    <ligand>
        <name>substrate</name>
    </ligand>
</feature>
<dbReference type="NCBIfam" id="NF004326">
    <property type="entry name" value="PRK05720.1"/>
    <property type="match status" value="1"/>
</dbReference>
<dbReference type="Gene3D" id="1.20.120.420">
    <property type="entry name" value="translation initiation factor eif-2b, domain 1"/>
    <property type="match status" value="1"/>
</dbReference>
<proteinExistence type="inferred from homology"/>
<dbReference type="InterPro" id="IPR027363">
    <property type="entry name" value="M1Pi_N"/>
</dbReference>
<dbReference type="InterPro" id="IPR037171">
    <property type="entry name" value="NagB/RpiA_transferase-like"/>
</dbReference>
<comment type="function">
    <text evidence="2">Catalyzes the interconversion of methylthioribose-1-phosphate (MTR-1-P) into methylthioribulose-1-phosphate (MTRu-1-P).</text>
</comment>
<reference evidence="3 4" key="1">
    <citation type="submission" date="2019-02" db="EMBL/GenBank/DDBJ databases">
        <title>Deep-cultivation of Planctomycetes and their phenomic and genomic characterization uncovers novel biology.</title>
        <authorList>
            <person name="Wiegand S."/>
            <person name="Jogler M."/>
            <person name="Boedeker C."/>
            <person name="Pinto D."/>
            <person name="Vollmers J."/>
            <person name="Rivas-Marin E."/>
            <person name="Kohn T."/>
            <person name="Peeters S.H."/>
            <person name="Heuer A."/>
            <person name="Rast P."/>
            <person name="Oberbeckmann S."/>
            <person name="Bunk B."/>
            <person name="Jeske O."/>
            <person name="Meyerdierks A."/>
            <person name="Storesund J.E."/>
            <person name="Kallscheuer N."/>
            <person name="Luecker S."/>
            <person name="Lage O.M."/>
            <person name="Pohl T."/>
            <person name="Merkel B.J."/>
            <person name="Hornburger P."/>
            <person name="Mueller R.-W."/>
            <person name="Bruemmer F."/>
            <person name="Labrenz M."/>
            <person name="Spormann A.M."/>
            <person name="Op den Camp H."/>
            <person name="Overmann J."/>
            <person name="Amann R."/>
            <person name="Jetten M.S.M."/>
            <person name="Mascher T."/>
            <person name="Medema M.H."/>
            <person name="Devos D.P."/>
            <person name="Kaster A.-K."/>
            <person name="Ovreas L."/>
            <person name="Rohde M."/>
            <person name="Galperin M.Y."/>
            <person name="Jogler C."/>
        </authorList>
    </citation>
    <scope>NUCLEOTIDE SEQUENCE [LARGE SCALE GENOMIC DNA]</scope>
    <source>
        <strain evidence="3 4">Pan44</strain>
    </source>
</reference>
<feature type="site" description="Transition state stabilizer" evidence="2">
    <location>
        <position position="159"/>
    </location>
</feature>
<dbReference type="FunFam" id="1.20.120.420:FF:000003">
    <property type="entry name" value="Methylthioribose-1-phosphate isomerase"/>
    <property type="match status" value="1"/>
</dbReference>
<dbReference type="EC" id="5.3.1.23" evidence="2"/>
<comment type="pathway">
    <text evidence="2">Amino-acid biosynthesis; L-methionine biosynthesis via salvage pathway; L-methionine from S-methyl-5-thio-alpha-D-ribose 1-phosphate: step 1/6.</text>
</comment>
<dbReference type="EMBL" id="CP036271">
    <property type="protein sequence ID" value="QDT52178.1"/>
    <property type="molecule type" value="Genomic_DNA"/>
</dbReference>
<comment type="catalytic activity">
    <reaction evidence="2">
        <text>5-(methylsulfanyl)-alpha-D-ribose 1-phosphate = 5-(methylsulfanyl)-D-ribulose 1-phosphate</text>
        <dbReference type="Rhea" id="RHEA:19989"/>
        <dbReference type="ChEBI" id="CHEBI:58533"/>
        <dbReference type="ChEBI" id="CHEBI:58548"/>
        <dbReference type="EC" id="5.3.1.23"/>
    </reaction>
</comment>
<gene>
    <name evidence="2 3" type="primary">mtnA</name>
    <name evidence="3" type="ORF">Pan44_01870</name>
</gene>
<keyword evidence="2" id="KW-0486">Methionine biosynthesis</keyword>
<dbReference type="PANTHER" id="PTHR43475:SF1">
    <property type="entry name" value="METHYLTHIORIBOSE-1-PHOSPHATE ISOMERASE"/>
    <property type="match status" value="1"/>
</dbReference>
<dbReference type="GO" id="GO:0019509">
    <property type="term" value="P:L-methionine salvage from methylthioadenosine"/>
    <property type="evidence" value="ECO:0007669"/>
    <property type="project" value="UniProtKB-UniRule"/>
</dbReference>
<evidence type="ECO:0000313" key="3">
    <source>
        <dbReference type="EMBL" id="QDT52178.1"/>
    </source>
</evidence>
<dbReference type="InterPro" id="IPR042529">
    <property type="entry name" value="IF_2B-like_C"/>
</dbReference>
<dbReference type="NCBIfam" id="TIGR00512">
    <property type="entry name" value="salvage_mtnA"/>
    <property type="match status" value="1"/>
</dbReference>
<feature type="binding site" evidence="2">
    <location>
        <begin position="249"/>
        <end position="250"/>
    </location>
    <ligand>
        <name>substrate</name>
    </ligand>
</feature>
<dbReference type="GO" id="GO:0046523">
    <property type="term" value="F:S-methyl-5-thioribose-1-phosphate isomerase activity"/>
    <property type="evidence" value="ECO:0007669"/>
    <property type="project" value="UniProtKB-UniRule"/>
</dbReference>
<dbReference type="NCBIfam" id="TIGR00524">
    <property type="entry name" value="eIF-2B_rel"/>
    <property type="match status" value="1"/>
</dbReference>
<dbReference type="InterPro" id="IPR000649">
    <property type="entry name" value="IF-2B-related"/>
</dbReference>
<feature type="active site" description="Proton donor" evidence="2">
    <location>
        <position position="239"/>
    </location>
</feature>